<dbReference type="Gene3D" id="3.30.70.100">
    <property type="match status" value="1"/>
</dbReference>
<evidence type="ECO:0000256" key="4">
    <source>
        <dbReference type="ARBA" id="ARBA00022692"/>
    </source>
</evidence>
<dbReference type="FunFam" id="2.70.150.10:FF:000020">
    <property type="entry name" value="Copper-exporting P-type ATPase A"/>
    <property type="match status" value="1"/>
</dbReference>
<dbReference type="GO" id="GO:0043682">
    <property type="term" value="F:P-type divalent copper transporter activity"/>
    <property type="evidence" value="ECO:0007669"/>
    <property type="project" value="TreeGrafter"/>
</dbReference>
<evidence type="ECO:0000256" key="2">
    <source>
        <dbReference type="ARBA" id="ARBA00006024"/>
    </source>
</evidence>
<feature type="domain" description="HMA" evidence="12">
    <location>
        <begin position="17"/>
        <end position="83"/>
    </location>
</feature>
<dbReference type="Gene3D" id="2.70.150.10">
    <property type="entry name" value="Calcium-transporting ATPase, cytoplasmic transduction domain A"/>
    <property type="match status" value="1"/>
</dbReference>
<protein>
    <submittedName>
        <fullName evidence="13">Copper-translocating P-type ATPase</fullName>
    </submittedName>
</protein>
<dbReference type="NCBIfam" id="TIGR01494">
    <property type="entry name" value="ATPase_P-type"/>
    <property type="match status" value="1"/>
</dbReference>
<evidence type="ECO:0000256" key="8">
    <source>
        <dbReference type="ARBA" id="ARBA00022967"/>
    </source>
</evidence>
<dbReference type="Proteomes" id="UP000477386">
    <property type="component" value="Unassembled WGS sequence"/>
</dbReference>
<dbReference type="CDD" id="cd00371">
    <property type="entry name" value="HMA"/>
    <property type="match status" value="1"/>
</dbReference>
<dbReference type="InterPro" id="IPR001757">
    <property type="entry name" value="P_typ_ATPase"/>
</dbReference>
<dbReference type="GO" id="GO:0016887">
    <property type="term" value="F:ATP hydrolysis activity"/>
    <property type="evidence" value="ECO:0007669"/>
    <property type="project" value="InterPro"/>
</dbReference>
<feature type="transmembrane region" description="Helical" evidence="11">
    <location>
        <begin position="135"/>
        <end position="155"/>
    </location>
</feature>
<evidence type="ECO:0000313" key="13">
    <source>
        <dbReference type="EMBL" id="NEU69701.1"/>
    </source>
</evidence>
<dbReference type="InterPro" id="IPR018303">
    <property type="entry name" value="ATPase_P-typ_P_site"/>
</dbReference>
<keyword evidence="8" id="KW-1278">Translocase</keyword>
<dbReference type="CDD" id="cd02094">
    <property type="entry name" value="P-type_ATPase_Cu-like"/>
    <property type="match status" value="1"/>
</dbReference>
<evidence type="ECO:0000256" key="9">
    <source>
        <dbReference type="ARBA" id="ARBA00022989"/>
    </source>
</evidence>
<evidence type="ECO:0000256" key="7">
    <source>
        <dbReference type="ARBA" id="ARBA00022840"/>
    </source>
</evidence>
<dbReference type="InterPro" id="IPR059000">
    <property type="entry name" value="ATPase_P-type_domA"/>
</dbReference>
<feature type="transmembrane region" description="Helical" evidence="11">
    <location>
        <begin position="387"/>
        <end position="410"/>
    </location>
</feature>
<dbReference type="Pfam" id="PF00702">
    <property type="entry name" value="Hydrolase"/>
    <property type="match status" value="1"/>
</dbReference>
<dbReference type="GO" id="GO:0005507">
    <property type="term" value="F:copper ion binding"/>
    <property type="evidence" value="ECO:0007669"/>
    <property type="project" value="TreeGrafter"/>
</dbReference>
<dbReference type="InterPro" id="IPR006121">
    <property type="entry name" value="HMA_dom"/>
</dbReference>
<feature type="transmembrane region" description="Helical" evidence="11">
    <location>
        <begin position="111"/>
        <end position="129"/>
    </location>
</feature>
<dbReference type="InterPro" id="IPR023298">
    <property type="entry name" value="ATPase_P-typ_TM_dom_sf"/>
</dbReference>
<comment type="subcellular location">
    <subcellularLocation>
        <location evidence="1">Cell membrane</location>
        <topology evidence="1">Multi-pass membrane protein</topology>
    </subcellularLocation>
</comment>
<dbReference type="InterPro" id="IPR036163">
    <property type="entry name" value="HMA_dom_sf"/>
</dbReference>
<reference evidence="13 14" key="1">
    <citation type="submission" date="2020-02" db="EMBL/GenBank/DDBJ databases">
        <title>Draft genome sequence of two Spirosoma agri KCTC 52727 and Spirosoma terrae KCTC 52035.</title>
        <authorList>
            <person name="Rojas J."/>
            <person name="Ambika Manirajan B."/>
            <person name="Ratering S."/>
            <person name="Suarez C."/>
            <person name="Schnell S."/>
        </authorList>
    </citation>
    <scope>NUCLEOTIDE SEQUENCE [LARGE SCALE GENOMIC DNA]</scope>
    <source>
        <strain evidence="13 14">KCTC 52727</strain>
    </source>
</reference>
<organism evidence="13 14">
    <name type="scientific">Spirosoma agri</name>
    <dbReference type="NCBI Taxonomy" id="1987381"/>
    <lineage>
        <taxon>Bacteria</taxon>
        <taxon>Pseudomonadati</taxon>
        <taxon>Bacteroidota</taxon>
        <taxon>Cytophagia</taxon>
        <taxon>Cytophagales</taxon>
        <taxon>Cytophagaceae</taxon>
        <taxon>Spirosoma</taxon>
    </lineage>
</organism>
<dbReference type="NCBIfam" id="TIGR01511">
    <property type="entry name" value="ATPase-IB1_Cu"/>
    <property type="match status" value="1"/>
</dbReference>
<feature type="transmembrane region" description="Helical" evidence="11">
    <location>
        <begin position="207"/>
        <end position="225"/>
    </location>
</feature>
<dbReference type="InterPro" id="IPR023214">
    <property type="entry name" value="HAD_sf"/>
</dbReference>
<evidence type="ECO:0000256" key="5">
    <source>
        <dbReference type="ARBA" id="ARBA00022723"/>
    </source>
</evidence>
<dbReference type="SUPFAM" id="SSF81653">
    <property type="entry name" value="Calcium ATPase, transduction domain A"/>
    <property type="match status" value="1"/>
</dbReference>
<comment type="similarity">
    <text evidence="2 11">Belongs to the cation transport ATPase (P-type) (TC 3.A.3) family. Type IB subfamily.</text>
</comment>
<dbReference type="AlphaFoldDB" id="A0A6M0IQP6"/>
<keyword evidence="5 11" id="KW-0479">Metal-binding</keyword>
<dbReference type="PANTHER" id="PTHR43520:SF8">
    <property type="entry name" value="P-TYPE CU(+) TRANSPORTER"/>
    <property type="match status" value="1"/>
</dbReference>
<dbReference type="GO" id="GO:0005524">
    <property type="term" value="F:ATP binding"/>
    <property type="evidence" value="ECO:0007669"/>
    <property type="project" value="UniProtKB-UniRule"/>
</dbReference>
<dbReference type="PROSITE" id="PS00154">
    <property type="entry name" value="ATPASE_E1_E2"/>
    <property type="match status" value="1"/>
</dbReference>
<dbReference type="RefSeq" id="WP_164042287.1">
    <property type="nucleotide sequence ID" value="NZ_JAAGNZ010000002.1"/>
</dbReference>
<dbReference type="EMBL" id="JAAGNZ010000002">
    <property type="protein sequence ID" value="NEU69701.1"/>
    <property type="molecule type" value="Genomic_DNA"/>
</dbReference>
<evidence type="ECO:0000256" key="11">
    <source>
        <dbReference type="RuleBase" id="RU362081"/>
    </source>
</evidence>
<proteinExistence type="inferred from homology"/>
<evidence type="ECO:0000259" key="12">
    <source>
        <dbReference type="PROSITE" id="PS50846"/>
    </source>
</evidence>
<dbReference type="Gene3D" id="3.40.50.1000">
    <property type="entry name" value="HAD superfamily/HAD-like"/>
    <property type="match status" value="1"/>
</dbReference>
<evidence type="ECO:0000256" key="1">
    <source>
        <dbReference type="ARBA" id="ARBA00004651"/>
    </source>
</evidence>
<evidence type="ECO:0000313" key="14">
    <source>
        <dbReference type="Proteomes" id="UP000477386"/>
    </source>
</evidence>
<dbReference type="InterPro" id="IPR027256">
    <property type="entry name" value="P-typ_ATPase_IB"/>
</dbReference>
<dbReference type="Pfam" id="PF00403">
    <property type="entry name" value="HMA"/>
    <property type="match status" value="1"/>
</dbReference>
<dbReference type="PRINTS" id="PR00119">
    <property type="entry name" value="CATATPASE"/>
</dbReference>
<dbReference type="GO" id="GO:0060003">
    <property type="term" value="P:copper ion export"/>
    <property type="evidence" value="ECO:0007669"/>
    <property type="project" value="UniProtKB-ARBA"/>
</dbReference>
<gene>
    <name evidence="13" type="ORF">GK091_22665</name>
</gene>
<sequence length="759" mass="81244">MNTVLNEPKANASSSDVKKTFPVLEMTCAACAVSVESTLKHTPGVHDAGVNYANQSAWVDYDPATVTPEGLQTALRAMGYDIIIDTEDPNEANEVQREAQQKHYDALKKRTIWAVILSIPIVLIGMVFMDGSDRAIPFGNYIMMGLAAPVVFWLGRSYFANAWKQARHGKANMDTLVALSTGIAFLFSAFTTLNPDFWISRGQHPHVYFEAAAVIIAFISLGKLLEERAKSNTTSAIKKLMSLQPDTVRLVDGETERDVPIATVRVGNVLVVRPGERIPVDGDVQTGASFVDESMISGEPIPVEKTAGTKVFAGTINQKGSFRFRADKVGADTVLARIIRTVQEAQGSKAPVQRLVDKIAGIFVPVVLGIALLTFGVWMLIGGDNALTTALLTSVTVLIIACPCALGLATPTAIMVGVGKGAETNILIKDAESLELGYRVNAVVLDKTGTLTEGKPVVTDLHWLVSANEQAGLASILYALETQSEHPLAQAVVAHLTSTNVAGVAMDRFESITGHGVKGDHSGNTYIVGNRSLLLKQGISPDEALEQQADLFYKAAKTVVFFADQQRVLAIVAIADPIKNTSRKAVDMLQRRGIEVYLLTGDNAQTAAAVAGQVGIRQYRAEVLPAEKAAFVQELQAQGKVVAMVGDGINDAQALAQADVSMAMGKGSDIAMDVAKMTLITSDLTRVSMALHLSRKTVQTIRQNLFWAFIYNLIGIPIAAGVLYPAFGFLLNPMIAGAAMALSSVSVVSNSLRLRSIKL</sequence>
<evidence type="ECO:0000256" key="3">
    <source>
        <dbReference type="ARBA" id="ARBA00022475"/>
    </source>
</evidence>
<feature type="transmembrane region" description="Helical" evidence="11">
    <location>
        <begin position="705"/>
        <end position="727"/>
    </location>
</feature>
<feature type="transmembrane region" description="Helical" evidence="11">
    <location>
        <begin position="176"/>
        <end position="195"/>
    </location>
</feature>
<dbReference type="InterPro" id="IPR044492">
    <property type="entry name" value="P_typ_ATPase_HD_dom"/>
</dbReference>
<evidence type="ECO:0000256" key="6">
    <source>
        <dbReference type="ARBA" id="ARBA00022741"/>
    </source>
</evidence>
<keyword evidence="7 11" id="KW-0067">ATP-binding</keyword>
<accession>A0A6M0IQP6</accession>
<comment type="caution">
    <text evidence="13">The sequence shown here is derived from an EMBL/GenBank/DDBJ whole genome shotgun (WGS) entry which is preliminary data.</text>
</comment>
<dbReference type="SFLD" id="SFLDS00003">
    <property type="entry name" value="Haloacid_Dehalogenase"/>
    <property type="match status" value="1"/>
</dbReference>
<dbReference type="InterPro" id="IPR008250">
    <property type="entry name" value="ATPase_P-typ_transduc_dom_A_sf"/>
</dbReference>
<keyword evidence="6 11" id="KW-0547">Nucleotide-binding</keyword>
<dbReference type="SUPFAM" id="SSF81665">
    <property type="entry name" value="Calcium ATPase, transmembrane domain M"/>
    <property type="match status" value="1"/>
</dbReference>
<dbReference type="SUPFAM" id="SSF55008">
    <property type="entry name" value="HMA, heavy metal-associated domain"/>
    <property type="match status" value="1"/>
</dbReference>
<dbReference type="GO" id="GO:0005886">
    <property type="term" value="C:plasma membrane"/>
    <property type="evidence" value="ECO:0007669"/>
    <property type="project" value="UniProtKB-SubCell"/>
</dbReference>
<dbReference type="PROSITE" id="PS50846">
    <property type="entry name" value="HMA_2"/>
    <property type="match status" value="1"/>
</dbReference>
<dbReference type="SFLD" id="SFLDG00002">
    <property type="entry name" value="C1.7:_P-type_atpase_like"/>
    <property type="match status" value="1"/>
</dbReference>
<dbReference type="PANTHER" id="PTHR43520">
    <property type="entry name" value="ATP7, ISOFORM B"/>
    <property type="match status" value="1"/>
</dbReference>
<dbReference type="SFLD" id="SFLDF00027">
    <property type="entry name" value="p-type_atpase"/>
    <property type="match status" value="1"/>
</dbReference>
<dbReference type="FunFam" id="3.30.70.100:FF:000001">
    <property type="entry name" value="ATPase copper transporting beta"/>
    <property type="match status" value="1"/>
</dbReference>
<dbReference type="PRINTS" id="PR00943">
    <property type="entry name" value="CUATPASE"/>
</dbReference>
<dbReference type="SUPFAM" id="SSF56784">
    <property type="entry name" value="HAD-like"/>
    <property type="match status" value="1"/>
</dbReference>
<keyword evidence="3 11" id="KW-1003">Cell membrane</keyword>
<keyword evidence="4 11" id="KW-0812">Transmembrane</keyword>
<feature type="transmembrane region" description="Helical" evidence="11">
    <location>
        <begin position="733"/>
        <end position="752"/>
    </location>
</feature>
<keyword evidence="10 11" id="KW-0472">Membrane</keyword>
<dbReference type="InterPro" id="IPR017969">
    <property type="entry name" value="Heavy-metal-associated_CS"/>
</dbReference>
<keyword evidence="9 11" id="KW-1133">Transmembrane helix</keyword>
<evidence type="ECO:0000256" key="10">
    <source>
        <dbReference type="ARBA" id="ARBA00023136"/>
    </source>
</evidence>
<dbReference type="NCBIfam" id="TIGR01525">
    <property type="entry name" value="ATPase-IB_hvy"/>
    <property type="match status" value="1"/>
</dbReference>
<dbReference type="InterPro" id="IPR036412">
    <property type="entry name" value="HAD-like_sf"/>
</dbReference>
<dbReference type="Gene3D" id="3.40.1110.10">
    <property type="entry name" value="Calcium-transporting ATPase, cytoplasmic domain N"/>
    <property type="match status" value="1"/>
</dbReference>
<name>A0A6M0IQP6_9BACT</name>
<dbReference type="GO" id="GO:0055070">
    <property type="term" value="P:copper ion homeostasis"/>
    <property type="evidence" value="ECO:0007669"/>
    <property type="project" value="TreeGrafter"/>
</dbReference>
<dbReference type="PROSITE" id="PS01047">
    <property type="entry name" value="HMA_1"/>
    <property type="match status" value="1"/>
</dbReference>
<feature type="transmembrane region" description="Helical" evidence="11">
    <location>
        <begin position="359"/>
        <end position="381"/>
    </location>
</feature>
<dbReference type="InterPro" id="IPR023299">
    <property type="entry name" value="ATPase_P-typ_cyto_dom_N"/>
</dbReference>
<dbReference type="Pfam" id="PF00122">
    <property type="entry name" value="E1-E2_ATPase"/>
    <property type="match status" value="1"/>
</dbReference>
<keyword evidence="14" id="KW-1185">Reference proteome</keyword>